<dbReference type="EMBL" id="MBTG01000056">
    <property type="protein sequence ID" value="OPH47603.1"/>
    <property type="molecule type" value="Genomic_DNA"/>
</dbReference>
<gene>
    <name evidence="1" type="ORF">BC351_10450</name>
</gene>
<comment type="caution">
    <text evidence="1">The sequence shown here is derived from an EMBL/GenBank/DDBJ whole genome shotgun (WGS) entry which is preliminary data.</text>
</comment>
<dbReference type="RefSeq" id="WP_079420238.1">
    <property type="nucleotide sequence ID" value="NZ_MBTG01000056.1"/>
</dbReference>
<name>A0A1V4H8W6_9BACL</name>
<dbReference type="Proteomes" id="UP000190626">
    <property type="component" value="Unassembled WGS sequence"/>
</dbReference>
<proteinExistence type="predicted"/>
<sequence length="88" mass="10206">MFIKLSQKHKVGRTFVIVSLNSSDLVDIGYVAKLQKEMEKYFGFPVYFYNVENKQCLGESEDVISWIQSNVETVSWEHWAIKEEAAVV</sequence>
<organism evidence="1 2">
    <name type="scientific">Paenibacillus ferrarius</name>
    <dbReference type="NCBI Taxonomy" id="1469647"/>
    <lineage>
        <taxon>Bacteria</taxon>
        <taxon>Bacillati</taxon>
        <taxon>Bacillota</taxon>
        <taxon>Bacilli</taxon>
        <taxon>Bacillales</taxon>
        <taxon>Paenibacillaceae</taxon>
        <taxon>Paenibacillus</taxon>
    </lineage>
</organism>
<keyword evidence="2" id="KW-1185">Reference proteome</keyword>
<evidence type="ECO:0000313" key="2">
    <source>
        <dbReference type="Proteomes" id="UP000190626"/>
    </source>
</evidence>
<accession>A0A1V4H8W6</accession>
<protein>
    <submittedName>
        <fullName evidence="1">Uncharacterized protein</fullName>
    </submittedName>
</protein>
<reference evidence="2" key="1">
    <citation type="submission" date="2016-07" db="EMBL/GenBank/DDBJ databases">
        <authorList>
            <person name="Florea S."/>
            <person name="Webb J.S."/>
            <person name="Jaromczyk J."/>
            <person name="Schardl C.L."/>
        </authorList>
    </citation>
    <scope>NUCLEOTIDE SEQUENCE [LARGE SCALE GENOMIC DNA]</scope>
    <source>
        <strain evidence="2">CY1</strain>
    </source>
</reference>
<dbReference type="AlphaFoldDB" id="A0A1V4H8W6"/>
<evidence type="ECO:0000313" key="1">
    <source>
        <dbReference type="EMBL" id="OPH47603.1"/>
    </source>
</evidence>